<comment type="caution">
    <text evidence="5">The sequence shown here is derived from an EMBL/GenBank/DDBJ whole genome shotgun (WGS) entry which is preliminary data.</text>
</comment>
<evidence type="ECO:0000313" key="5">
    <source>
        <dbReference type="EMBL" id="KAK6187049.1"/>
    </source>
</evidence>
<feature type="chain" id="PRO_5043034100" description="Immunoglobulin domain-containing protein" evidence="3">
    <location>
        <begin position="17"/>
        <end position="438"/>
    </location>
</feature>
<organism evidence="5 6">
    <name type="scientific">Patella caerulea</name>
    <name type="common">Rayed Mediterranean limpet</name>
    <dbReference type="NCBI Taxonomy" id="87958"/>
    <lineage>
        <taxon>Eukaryota</taxon>
        <taxon>Metazoa</taxon>
        <taxon>Spiralia</taxon>
        <taxon>Lophotrochozoa</taxon>
        <taxon>Mollusca</taxon>
        <taxon>Gastropoda</taxon>
        <taxon>Patellogastropoda</taxon>
        <taxon>Patelloidea</taxon>
        <taxon>Patellidae</taxon>
        <taxon>Patella</taxon>
    </lineage>
</organism>
<feature type="region of interest" description="Disordered" evidence="1">
    <location>
        <begin position="388"/>
        <end position="408"/>
    </location>
</feature>
<dbReference type="InterPro" id="IPR003599">
    <property type="entry name" value="Ig_sub"/>
</dbReference>
<keyword evidence="6" id="KW-1185">Reference proteome</keyword>
<feature type="signal peptide" evidence="3">
    <location>
        <begin position="1"/>
        <end position="16"/>
    </location>
</feature>
<reference evidence="5 6" key="1">
    <citation type="submission" date="2024-01" db="EMBL/GenBank/DDBJ databases">
        <title>The genome of the rayed Mediterranean limpet Patella caerulea (Linnaeus, 1758).</title>
        <authorList>
            <person name="Anh-Thu Weber A."/>
            <person name="Halstead-Nussloch G."/>
        </authorList>
    </citation>
    <scope>NUCLEOTIDE SEQUENCE [LARGE SCALE GENOMIC DNA]</scope>
    <source>
        <strain evidence="5">AATW-2023a</strain>
        <tissue evidence="5">Whole specimen</tissue>
    </source>
</reference>
<sequence>MFKLLFCCIVIVLNESQNLVIGTGNNRISGVVGYDVQLKWDVPLHRPYSIYKVENELTTNHLEDRTKYTHELHGTGIVVTIKSVTLDDAGIYTCEVDVAGVYIDIYITTFSSNIELTVIDWEDMWISTTNPVVSRLYKDVELVWKYRYPIMVREITFIRYNNITEDEYKLGVWTAEDGFKTDVRNVEMVKTIDEQNVELRLTLENVMKDDVNLFYICQVSDGKNFNQNGIQLDMEKPKVYSNPPVIKDDVIEFEWHYEYDYPAHSITFTRHLNAEPLNVGYWTKKKFNPTLDGGKDRVKFDKKDRYGGVGADLTLKLLNVTRDDFSYIYTCKCVFIDSESTAADVKIGLHSAQSYRPVQNKETAERDEEYNLHAAVNEDFEGLHSAQSYRPVQKKETAETDEEDESVQNEDSGFMISLSLMMLILLLLILNKLWLEED</sequence>
<dbReference type="EMBL" id="JAZGQO010000005">
    <property type="protein sequence ID" value="KAK6187049.1"/>
    <property type="molecule type" value="Genomic_DNA"/>
</dbReference>
<evidence type="ECO:0000256" key="2">
    <source>
        <dbReference type="SAM" id="Phobius"/>
    </source>
</evidence>
<dbReference type="InterPro" id="IPR013783">
    <property type="entry name" value="Ig-like_fold"/>
</dbReference>
<dbReference type="AlphaFoldDB" id="A0AAN8PZN8"/>
<keyword evidence="2" id="KW-1133">Transmembrane helix</keyword>
<keyword evidence="2" id="KW-0812">Transmembrane</keyword>
<dbReference type="Proteomes" id="UP001347796">
    <property type="component" value="Unassembled WGS sequence"/>
</dbReference>
<feature type="transmembrane region" description="Helical" evidence="2">
    <location>
        <begin position="414"/>
        <end position="435"/>
    </location>
</feature>
<gene>
    <name evidence="5" type="ORF">SNE40_006298</name>
</gene>
<name>A0AAN8PZN8_PATCE</name>
<evidence type="ECO:0000313" key="6">
    <source>
        <dbReference type="Proteomes" id="UP001347796"/>
    </source>
</evidence>
<evidence type="ECO:0000256" key="1">
    <source>
        <dbReference type="SAM" id="MobiDB-lite"/>
    </source>
</evidence>
<evidence type="ECO:0000259" key="4">
    <source>
        <dbReference type="SMART" id="SM00409"/>
    </source>
</evidence>
<protein>
    <recommendedName>
        <fullName evidence="4">Immunoglobulin domain-containing protein</fullName>
    </recommendedName>
</protein>
<keyword evidence="2" id="KW-0472">Membrane</keyword>
<dbReference type="Gene3D" id="2.60.40.10">
    <property type="entry name" value="Immunoglobulins"/>
    <property type="match status" value="1"/>
</dbReference>
<feature type="domain" description="Immunoglobulin" evidence="4">
    <location>
        <begin position="25"/>
        <end position="119"/>
    </location>
</feature>
<feature type="compositionally biased region" description="Acidic residues" evidence="1">
    <location>
        <begin position="399"/>
        <end position="408"/>
    </location>
</feature>
<dbReference type="InterPro" id="IPR036179">
    <property type="entry name" value="Ig-like_dom_sf"/>
</dbReference>
<evidence type="ECO:0000256" key="3">
    <source>
        <dbReference type="SAM" id="SignalP"/>
    </source>
</evidence>
<accession>A0AAN8PZN8</accession>
<dbReference type="SMART" id="SM00409">
    <property type="entry name" value="IG"/>
    <property type="match status" value="1"/>
</dbReference>
<keyword evidence="3" id="KW-0732">Signal</keyword>
<dbReference type="SUPFAM" id="SSF48726">
    <property type="entry name" value="Immunoglobulin"/>
    <property type="match status" value="1"/>
</dbReference>
<dbReference type="CDD" id="cd00096">
    <property type="entry name" value="Ig"/>
    <property type="match status" value="1"/>
</dbReference>
<proteinExistence type="predicted"/>